<dbReference type="NCBIfam" id="TIGR01777">
    <property type="entry name" value="yfcH"/>
    <property type="match status" value="1"/>
</dbReference>
<dbReference type="SUPFAM" id="SSF51735">
    <property type="entry name" value="NAD(P)-binding Rossmann-fold domains"/>
    <property type="match status" value="1"/>
</dbReference>
<comment type="caution">
    <text evidence="4">The sequence shown here is derived from an EMBL/GenBank/DDBJ whole genome shotgun (WGS) entry which is preliminary data.</text>
</comment>
<dbReference type="Pfam" id="PF08338">
    <property type="entry name" value="DUF1731"/>
    <property type="match status" value="1"/>
</dbReference>
<dbReference type="Gene3D" id="3.40.50.720">
    <property type="entry name" value="NAD(P)-binding Rossmann-like Domain"/>
    <property type="match status" value="1"/>
</dbReference>
<reference evidence="4 5" key="1">
    <citation type="submission" date="2018-08" db="EMBL/GenBank/DDBJ databases">
        <title>Genomic Encyclopedia of Archaeal and Bacterial Type Strains, Phase II (KMG-II): from individual species to whole genera.</title>
        <authorList>
            <person name="Goeker M."/>
        </authorList>
    </citation>
    <scope>NUCLEOTIDE SEQUENCE [LARGE SCALE GENOMIC DNA]</scope>
    <source>
        <strain evidence="4 5">DSM 45791</strain>
    </source>
</reference>
<evidence type="ECO:0008006" key="6">
    <source>
        <dbReference type="Google" id="ProtNLM"/>
    </source>
</evidence>
<dbReference type="RefSeq" id="WP_116181726.1">
    <property type="nucleotide sequence ID" value="NZ_CP144375.1"/>
</dbReference>
<dbReference type="InterPro" id="IPR013549">
    <property type="entry name" value="DUF1731"/>
</dbReference>
<accession>A0A3E0GV67</accession>
<feature type="domain" description="NAD-dependent epimerase/dehydratase" evidence="2">
    <location>
        <begin position="3"/>
        <end position="212"/>
    </location>
</feature>
<feature type="domain" description="DUF1731" evidence="3">
    <location>
        <begin position="246"/>
        <end position="293"/>
    </location>
</feature>
<dbReference type="CDD" id="cd05242">
    <property type="entry name" value="SDR_a8"/>
    <property type="match status" value="1"/>
</dbReference>
<dbReference type="Pfam" id="PF01370">
    <property type="entry name" value="Epimerase"/>
    <property type="match status" value="1"/>
</dbReference>
<dbReference type="PANTHER" id="PTHR11092">
    <property type="entry name" value="SUGAR NUCLEOTIDE EPIMERASE RELATED"/>
    <property type="match status" value="1"/>
</dbReference>
<dbReference type="AlphaFoldDB" id="A0A3E0GV67"/>
<evidence type="ECO:0000313" key="4">
    <source>
        <dbReference type="EMBL" id="REH27058.1"/>
    </source>
</evidence>
<proteinExistence type="inferred from homology"/>
<dbReference type="PANTHER" id="PTHR11092:SF0">
    <property type="entry name" value="EPIMERASE FAMILY PROTEIN SDR39U1"/>
    <property type="match status" value="1"/>
</dbReference>
<evidence type="ECO:0000259" key="2">
    <source>
        <dbReference type="Pfam" id="PF01370"/>
    </source>
</evidence>
<evidence type="ECO:0000256" key="1">
    <source>
        <dbReference type="ARBA" id="ARBA00009353"/>
    </source>
</evidence>
<protein>
    <recommendedName>
        <fullName evidence="6">TIGR01777 family protein</fullName>
    </recommendedName>
</protein>
<evidence type="ECO:0000313" key="5">
    <source>
        <dbReference type="Proteomes" id="UP000256269"/>
    </source>
</evidence>
<dbReference type="Proteomes" id="UP000256269">
    <property type="component" value="Unassembled WGS sequence"/>
</dbReference>
<organism evidence="4 5">
    <name type="scientific">Kutzneria buriramensis</name>
    <dbReference type="NCBI Taxonomy" id="1045776"/>
    <lineage>
        <taxon>Bacteria</taxon>
        <taxon>Bacillati</taxon>
        <taxon>Actinomycetota</taxon>
        <taxon>Actinomycetes</taxon>
        <taxon>Pseudonocardiales</taxon>
        <taxon>Pseudonocardiaceae</taxon>
        <taxon>Kutzneria</taxon>
    </lineage>
</organism>
<gene>
    <name evidence="4" type="ORF">BCF44_13029</name>
</gene>
<sequence>MRIVVAGSSGLIGSALLPVLRHAGHEVLRLVRRPAAARDERSWDPPAGRIQDGTLDGVDAVLNLCGAGIGDKRWSQARKQALLDSRIEPTEVLAAAVAEHKIPVLVNASAVGFYGDTGDQAVDESGPKGQGFLADLVHEWESATRPARDGGARVVLLRTGLVLAESGGLLGKLKPLVTFMLGGKLGDGRQYWPWISMDDELAAIRFVLEHDDIAGPVNLCAPEQLTNAELTRQMGEALGRPTPWTVPGFALRLVLGEFADEGVLIGQRVTPKALLDHGFEFQHESLAPALADVVGTRA</sequence>
<name>A0A3E0GV67_9PSEU</name>
<dbReference type="InterPro" id="IPR036291">
    <property type="entry name" value="NAD(P)-bd_dom_sf"/>
</dbReference>
<keyword evidence="5" id="KW-1185">Reference proteome</keyword>
<comment type="similarity">
    <text evidence="1">Belongs to the NAD(P)-dependent epimerase/dehydratase family. SDR39U1 subfamily.</text>
</comment>
<dbReference type="InterPro" id="IPR001509">
    <property type="entry name" value="Epimerase_deHydtase"/>
</dbReference>
<dbReference type="EMBL" id="QUNO01000030">
    <property type="protein sequence ID" value="REH27058.1"/>
    <property type="molecule type" value="Genomic_DNA"/>
</dbReference>
<evidence type="ECO:0000259" key="3">
    <source>
        <dbReference type="Pfam" id="PF08338"/>
    </source>
</evidence>
<dbReference type="InterPro" id="IPR010099">
    <property type="entry name" value="SDR39U1"/>
</dbReference>
<dbReference type="OrthoDB" id="9801773at2"/>